<proteinExistence type="predicted"/>
<accession>A0ABR1ZCD0</accession>
<comment type="caution">
    <text evidence="1">The sequence shown here is derived from an EMBL/GenBank/DDBJ whole genome shotgun (WGS) entry which is preliminary data.</text>
</comment>
<name>A0ABR1ZCD0_9ROSI</name>
<reference evidence="1 2" key="1">
    <citation type="journal article" date="2024" name="G3 (Bethesda)">
        <title>Genome assembly of Hibiscus sabdariffa L. provides insights into metabolisms of medicinal natural products.</title>
        <authorList>
            <person name="Kim T."/>
        </authorList>
    </citation>
    <scope>NUCLEOTIDE SEQUENCE [LARGE SCALE GENOMIC DNA]</scope>
    <source>
        <strain evidence="1">TK-2024</strain>
        <tissue evidence="1">Old leaves</tissue>
    </source>
</reference>
<sequence>MDASKKAMDDFNSLWFFNNVLTLTTPLEHLLDEEEEEDTVGEETKPSESMILHDVLVGAEILVPRCPNCGEIAGVGVEQRRAVQPIQAAVHAKTERRKRGRRRRKRSKRKLDLGYYGSLDSESSFSEAANGLYYLEMPPLNDGSAMKEHLKSWAYAVACIVR</sequence>
<evidence type="ECO:0000313" key="2">
    <source>
        <dbReference type="Proteomes" id="UP001396334"/>
    </source>
</evidence>
<organism evidence="1 2">
    <name type="scientific">Hibiscus sabdariffa</name>
    <name type="common">roselle</name>
    <dbReference type="NCBI Taxonomy" id="183260"/>
    <lineage>
        <taxon>Eukaryota</taxon>
        <taxon>Viridiplantae</taxon>
        <taxon>Streptophyta</taxon>
        <taxon>Embryophyta</taxon>
        <taxon>Tracheophyta</taxon>
        <taxon>Spermatophyta</taxon>
        <taxon>Magnoliopsida</taxon>
        <taxon>eudicotyledons</taxon>
        <taxon>Gunneridae</taxon>
        <taxon>Pentapetalae</taxon>
        <taxon>rosids</taxon>
        <taxon>malvids</taxon>
        <taxon>Malvales</taxon>
        <taxon>Malvaceae</taxon>
        <taxon>Malvoideae</taxon>
        <taxon>Hibiscus</taxon>
    </lineage>
</organism>
<dbReference type="EMBL" id="JBBPBN010001572">
    <property type="protein sequence ID" value="KAK8477947.1"/>
    <property type="molecule type" value="Genomic_DNA"/>
</dbReference>
<protein>
    <submittedName>
        <fullName evidence="1">Uncharacterized protein</fullName>
    </submittedName>
</protein>
<gene>
    <name evidence="1" type="ORF">V6N11_060213</name>
</gene>
<keyword evidence="2" id="KW-1185">Reference proteome</keyword>
<evidence type="ECO:0000313" key="1">
    <source>
        <dbReference type="EMBL" id="KAK8477947.1"/>
    </source>
</evidence>
<dbReference type="Proteomes" id="UP001396334">
    <property type="component" value="Unassembled WGS sequence"/>
</dbReference>